<dbReference type="SUPFAM" id="SSF55073">
    <property type="entry name" value="Nucleotide cyclase"/>
    <property type="match status" value="1"/>
</dbReference>
<evidence type="ECO:0000256" key="6">
    <source>
        <dbReference type="ARBA" id="ARBA00023136"/>
    </source>
</evidence>
<dbReference type="SMART" id="SM00044">
    <property type="entry name" value="CYCc"/>
    <property type="match status" value="1"/>
</dbReference>
<dbReference type="PROSITE" id="PS50125">
    <property type="entry name" value="GUANYLATE_CYCLASE_2"/>
    <property type="match status" value="1"/>
</dbReference>
<sequence>MERTILQKGKGILLGSQGRAVALGLLVAVAMVVLSFLPFGNTLENQTLDLFYRLRPTPPQPADLLIVGIDEPSFQELPYSWPWPRRLHADLIRRLNAGGARLIIFDVVFADASNPEDDNILADAIRKAGNVVLGSTFEVARDPRFTRRVLISPYSLFQSAAKRQGLSIVTPDGDGVVRRFQLSLDDKETLPLVAFRLIRPGTRISLHVKGLIDYAGPPRSIDTVSYYQVIDPERPLPLSRIRGRIVLVGHMLEASATPQAQADSFYPPFFAELGQRMSGVEIQGNILNTLLSGSWGWELPVWPRVVVLVALLLLACLVLTRLKPMYGLIFTGVSLVVLALVSFLLFAFGRVWFPPFLLSTGLVLVYAGSVLAHYFTEAQEKRWLRQAFGRYVASSVVEVITNRPDRLELGGEEFETTVLFADLEGFTRLSESMPPQTLIRLLNEYFTPMTQIIMSYRGTLDKYVGDALMAQWGAPVPLADHALRACRAAIDMEKAMIDLQRKWRTQGLPALVERLGLHSGSVVAGNVGSRERFNYTVLGDTVTLASLLEEVNKAYGTRILLSEETCRRVREHLVVRELDLVQVSSRAQPLAIYELVGPYSAQDSLDWLDAFAVGLNCYRNCKFPEAVEAFREVLHLRPGDRPAKVFLKRCLAYIKVPPPSDWQGVFILETQYS</sequence>
<name>A0A7V6A6A7_9BACT</name>
<evidence type="ECO:0000256" key="4">
    <source>
        <dbReference type="ARBA" id="ARBA00022692"/>
    </source>
</evidence>
<dbReference type="GO" id="GO:0004016">
    <property type="term" value="F:adenylate cyclase activity"/>
    <property type="evidence" value="ECO:0007669"/>
    <property type="project" value="UniProtKB-ARBA"/>
</dbReference>
<evidence type="ECO:0000256" key="2">
    <source>
        <dbReference type="ARBA" id="ARBA00005381"/>
    </source>
</evidence>
<dbReference type="Pfam" id="PF00211">
    <property type="entry name" value="Guanylate_cyc"/>
    <property type="match status" value="1"/>
</dbReference>
<dbReference type="PANTHER" id="PTHR43081">
    <property type="entry name" value="ADENYLATE CYCLASE, TERMINAL-DIFFERENTIATION SPECIFIC-RELATED"/>
    <property type="match status" value="1"/>
</dbReference>
<evidence type="ECO:0000256" key="1">
    <source>
        <dbReference type="ARBA" id="ARBA00004196"/>
    </source>
</evidence>
<evidence type="ECO:0000256" key="7">
    <source>
        <dbReference type="SAM" id="Phobius"/>
    </source>
</evidence>
<feature type="transmembrane region" description="Helical" evidence="7">
    <location>
        <begin position="20"/>
        <end position="39"/>
    </location>
</feature>
<evidence type="ECO:0000313" key="9">
    <source>
        <dbReference type="EMBL" id="HHS30940.1"/>
    </source>
</evidence>
<dbReference type="SMART" id="SM01080">
    <property type="entry name" value="CHASE2"/>
    <property type="match status" value="1"/>
</dbReference>
<dbReference type="GO" id="GO:0006171">
    <property type="term" value="P:cAMP biosynthetic process"/>
    <property type="evidence" value="ECO:0007669"/>
    <property type="project" value="TreeGrafter"/>
</dbReference>
<comment type="subcellular location">
    <subcellularLocation>
        <location evidence="1">Cell envelope</location>
    </subcellularLocation>
</comment>
<dbReference type="EMBL" id="DTGR01000225">
    <property type="protein sequence ID" value="HHS30940.1"/>
    <property type="molecule type" value="Genomic_DNA"/>
</dbReference>
<dbReference type="PANTHER" id="PTHR43081:SF1">
    <property type="entry name" value="ADENYLATE CYCLASE, TERMINAL-DIFFERENTIATION SPECIFIC"/>
    <property type="match status" value="1"/>
</dbReference>
<dbReference type="GO" id="GO:0035556">
    <property type="term" value="P:intracellular signal transduction"/>
    <property type="evidence" value="ECO:0007669"/>
    <property type="project" value="InterPro"/>
</dbReference>
<dbReference type="InterPro" id="IPR007890">
    <property type="entry name" value="CHASE2"/>
</dbReference>
<dbReference type="FunFam" id="3.30.70.1230:FF:000016">
    <property type="entry name" value="Adenylate/guanylate cyclase domain-containing protein"/>
    <property type="match status" value="1"/>
</dbReference>
<gene>
    <name evidence="9" type="ORF">ENV52_14730</name>
</gene>
<feature type="transmembrane region" description="Helical" evidence="7">
    <location>
        <begin position="355"/>
        <end position="375"/>
    </location>
</feature>
<organism evidence="9">
    <name type="scientific">Desulfobacca acetoxidans</name>
    <dbReference type="NCBI Taxonomy" id="60893"/>
    <lineage>
        <taxon>Bacteria</taxon>
        <taxon>Pseudomonadati</taxon>
        <taxon>Thermodesulfobacteriota</taxon>
        <taxon>Desulfobaccia</taxon>
        <taxon>Desulfobaccales</taxon>
        <taxon>Desulfobaccaceae</taxon>
        <taxon>Desulfobacca</taxon>
    </lineage>
</organism>
<comment type="caution">
    <text evidence="9">The sequence shown here is derived from an EMBL/GenBank/DDBJ whole genome shotgun (WGS) entry which is preliminary data.</text>
</comment>
<dbReference type="GO" id="GO:0030313">
    <property type="term" value="C:cell envelope"/>
    <property type="evidence" value="ECO:0007669"/>
    <property type="project" value="UniProtKB-SubCell"/>
</dbReference>
<accession>A0A7V6A6A7</accession>
<keyword evidence="5 7" id="KW-1133">Transmembrane helix</keyword>
<feature type="transmembrane region" description="Helical" evidence="7">
    <location>
        <begin position="326"/>
        <end position="349"/>
    </location>
</feature>
<dbReference type="InterPro" id="IPR001054">
    <property type="entry name" value="A/G_cyclase"/>
</dbReference>
<evidence type="ECO:0000256" key="3">
    <source>
        <dbReference type="ARBA" id="ARBA00022475"/>
    </source>
</evidence>
<dbReference type="Gene3D" id="3.30.70.1230">
    <property type="entry name" value="Nucleotide cyclase"/>
    <property type="match status" value="1"/>
</dbReference>
<dbReference type="InterPro" id="IPR029787">
    <property type="entry name" value="Nucleotide_cyclase"/>
</dbReference>
<feature type="domain" description="Guanylate cyclase" evidence="8">
    <location>
        <begin position="417"/>
        <end position="549"/>
    </location>
</feature>
<keyword evidence="3" id="KW-1003">Cell membrane</keyword>
<comment type="similarity">
    <text evidence="2">Belongs to the adenylyl cyclase class-3 family.</text>
</comment>
<evidence type="ECO:0000259" key="8">
    <source>
        <dbReference type="PROSITE" id="PS50125"/>
    </source>
</evidence>
<dbReference type="CDD" id="cd07302">
    <property type="entry name" value="CHD"/>
    <property type="match status" value="1"/>
</dbReference>
<dbReference type="InterPro" id="IPR050697">
    <property type="entry name" value="Adenylyl/Guanylyl_Cyclase_3/4"/>
</dbReference>
<dbReference type="Pfam" id="PF05226">
    <property type="entry name" value="CHASE2"/>
    <property type="match status" value="1"/>
</dbReference>
<evidence type="ECO:0000256" key="5">
    <source>
        <dbReference type="ARBA" id="ARBA00022989"/>
    </source>
</evidence>
<keyword evidence="4 7" id="KW-0812">Transmembrane</keyword>
<proteinExistence type="inferred from homology"/>
<keyword evidence="6 7" id="KW-0472">Membrane</keyword>
<dbReference type="AlphaFoldDB" id="A0A7V6A6A7"/>
<reference evidence="9" key="1">
    <citation type="journal article" date="2020" name="mSystems">
        <title>Genome- and Community-Level Interaction Insights into Carbon Utilization and Element Cycling Functions of Hydrothermarchaeota in Hydrothermal Sediment.</title>
        <authorList>
            <person name="Zhou Z."/>
            <person name="Liu Y."/>
            <person name="Xu W."/>
            <person name="Pan J."/>
            <person name="Luo Z.H."/>
            <person name="Li M."/>
        </authorList>
    </citation>
    <scope>NUCLEOTIDE SEQUENCE [LARGE SCALE GENOMIC DNA]</scope>
    <source>
        <strain evidence="9">SpSt-767</strain>
    </source>
</reference>
<protein>
    <submittedName>
        <fullName evidence="9">Adenylate/guanylate cyclase domain-containing protein</fullName>
    </submittedName>
</protein>
<feature type="transmembrane region" description="Helical" evidence="7">
    <location>
        <begin position="301"/>
        <end position="319"/>
    </location>
</feature>